<dbReference type="InterPro" id="IPR019325">
    <property type="entry name" value="NEDD4/Bsd2"/>
</dbReference>
<dbReference type="STRING" id="1684307.A0A316UHD5"/>
<feature type="region of interest" description="Disordered" evidence="5">
    <location>
        <begin position="496"/>
        <end position="519"/>
    </location>
</feature>
<gene>
    <name evidence="7" type="ORF">BCV69DRAFT_8950</name>
</gene>
<dbReference type="GO" id="GO:0016020">
    <property type="term" value="C:membrane"/>
    <property type="evidence" value="ECO:0007669"/>
    <property type="project" value="UniProtKB-SubCell"/>
</dbReference>
<dbReference type="GO" id="GO:0030001">
    <property type="term" value="P:metal ion transport"/>
    <property type="evidence" value="ECO:0007669"/>
    <property type="project" value="InterPro"/>
</dbReference>
<feature type="compositionally biased region" description="Acidic residues" evidence="5">
    <location>
        <begin position="95"/>
        <end position="104"/>
    </location>
</feature>
<feature type="compositionally biased region" description="Low complexity" evidence="5">
    <location>
        <begin position="143"/>
        <end position="162"/>
    </location>
</feature>
<feature type="compositionally biased region" description="Low complexity" evidence="5">
    <location>
        <begin position="1"/>
        <end position="18"/>
    </location>
</feature>
<dbReference type="AlphaFoldDB" id="A0A316UHD5"/>
<evidence type="ECO:0000313" key="7">
    <source>
        <dbReference type="EMBL" id="PWN23751.1"/>
    </source>
</evidence>
<dbReference type="EMBL" id="KZ819321">
    <property type="protein sequence ID" value="PWN23751.1"/>
    <property type="molecule type" value="Genomic_DNA"/>
</dbReference>
<keyword evidence="8" id="KW-1185">Reference proteome</keyword>
<feature type="compositionally biased region" description="Basic and acidic residues" evidence="5">
    <location>
        <begin position="19"/>
        <end position="34"/>
    </location>
</feature>
<evidence type="ECO:0000256" key="4">
    <source>
        <dbReference type="ARBA" id="ARBA00023136"/>
    </source>
</evidence>
<dbReference type="PANTHER" id="PTHR13396:SF5">
    <property type="entry name" value="NEDD4 FAMILY INTERACTING PROTEIN"/>
    <property type="match status" value="1"/>
</dbReference>
<evidence type="ECO:0000256" key="3">
    <source>
        <dbReference type="ARBA" id="ARBA00022989"/>
    </source>
</evidence>
<dbReference type="GO" id="GO:0007034">
    <property type="term" value="P:vacuolar transport"/>
    <property type="evidence" value="ECO:0007669"/>
    <property type="project" value="InterPro"/>
</dbReference>
<feature type="compositionally biased region" description="Low complexity" evidence="5">
    <location>
        <begin position="173"/>
        <end position="192"/>
    </location>
</feature>
<dbReference type="OrthoDB" id="10003116at2759"/>
<keyword evidence="3 6" id="KW-1133">Transmembrane helix</keyword>
<dbReference type="Proteomes" id="UP000245942">
    <property type="component" value="Unassembled WGS sequence"/>
</dbReference>
<protein>
    <submittedName>
        <fullName evidence="7">Uncharacterized protein</fullName>
    </submittedName>
</protein>
<organism evidence="7 8">
    <name type="scientific">Pseudomicrostroma glucosiphilum</name>
    <dbReference type="NCBI Taxonomy" id="1684307"/>
    <lineage>
        <taxon>Eukaryota</taxon>
        <taxon>Fungi</taxon>
        <taxon>Dikarya</taxon>
        <taxon>Basidiomycota</taxon>
        <taxon>Ustilaginomycotina</taxon>
        <taxon>Exobasidiomycetes</taxon>
        <taxon>Microstromatales</taxon>
        <taxon>Microstromatales incertae sedis</taxon>
        <taxon>Pseudomicrostroma</taxon>
    </lineage>
</organism>
<evidence type="ECO:0000313" key="8">
    <source>
        <dbReference type="Proteomes" id="UP000245942"/>
    </source>
</evidence>
<dbReference type="GO" id="GO:0006511">
    <property type="term" value="P:ubiquitin-dependent protein catabolic process"/>
    <property type="evidence" value="ECO:0007669"/>
    <property type="project" value="TreeGrafter"/>
</dbReference>
<proteinExistence type="predicted"/>
<feature type="transmembrane region" description="Helical" evidence="6">
    <location>
        <begin position="334"/>
        <end position="355"/>
    </location>
</feature>
<feature type="compositionally biased region" description="Gly residues" evidence="5">
    <location>
        <begin position="393"/>
        <end position="404"/>
    </location>
</feature>
<dbReference type="GO" id="GO:0048471">
    <property type="term" value="C:perinuclear region of cytoplasm"/>
    <property type="evidence" value="ECO:0007669"/>
    <property type="project" value="TreeGrafter"/>
</dbReference>
<dbReference type="RefSeq" id="XP_025350911.1">
    <property type="nucleotide sequence ID" value="XM_025495621.1"/>
</dbReference>
<evidence type="ECO:0000256" key="1">
    <source>
        <dbReference type="ARBA" id="ARBA00004141"/>
    </source>
</evidence>
<feature type="region of interest" description="Disordered" evidence="5">
    <location>
        <begin position="225"/>
        <end position="277"/>
    </location>
</feature>
<feature type="compositionally biased region" description="Polar residues" evidence="5">
    <location>
        <begin position="109"/>
        <end position="131"/>
    </location>
</feature>
<reference evidence="7 8" key="1">
    <citation type="journal article" date="2018" name="Mol. Biol. Evol.">
        <title>Broad Genomic Sampling Reveals a Smut Pathogenic Ancestry of the Fungal Clade Ustilaginomycotina.</title>
        <authorList>
            <person name="Kijpornyongpan T."/>
            <person name="Mondo S.J."/>
            <person name="Barry K."/>
            <person name="Sandor L."/>
            <person name="Lee J."/>
            <person name="Lipzen A."/>
            <person name="Pangilinan J."/>
            <person name="LaButti K."/>
            <person name="Hainaut M."/>
            <person name="Henrissat B."/>
            <person name="Grigoriev I.V."/>
            <person name="Spatafora J.W."/>
            <person name="Aime M.C."/>
        </authorList>
    </citation>
    <scope>NUCLEOTIDE SEQUENCE [LARGE SCALE GENOMIC DNA]</scope>
    <source>
        <strain evidence="7 8">MCA 4718</strain>
    </source>
</reference>
<feature type="region of interest" description="Disordered" evidence="5">
    <location>
        <begin position="599"/>
        <end position="634"/>
    </location>
</feature>
<comment type="subcellular location">
    <subcellularLocation>
        <location evidence="1">Membrane</location>
        <topology evidence="1">Multi-pass membrane protein</topology>
    </subcellularLocation>
</comment>
<name>A0A316UHD5_9BASI</name>
<dbReference type="GeneID" id="37017355"/>
<feature type="region of interest" description="Disordered" evidence="5">
    <location>
        <begin position="390"/>
        <end position="416"/>
    </location>
</feature>
<feature type="region of interest" description="Disordered" evidence="5">
    <location>
        <begin position="1"/>
        <end position="192"/>
    </location>
</feature>
<keyword evidence="4 6" id="KW-0472">Membrane</keyword>
<evidence type="ECO:0000256" key="5">
    <source>
        <dbReference type="SAM" id="MobiDB-lite"/>
    </source>
</evidence>
<feature type="transmembrane region" description="Helical" evidence="6">
    <location>
        <begin position="461"/>
        <end position="482"/>
    </location>
</feature>
<dbReference type="GO" id="GO:0005794">
    <property type="term" value="C:Golgi apparatus"/>
    <property type="evidence" value="ECO:0007669"/>
    <property type="project" value="TreeGrafter"/>
</dbReference>
<dbReference type="PANTHER" id="PTHR13396">
    <property type="entry name" value="NEDD4 FAMILY INTERACTING PROTEIN 1/2"/>
    <property type="match status" value="1"/>
</dbReference>
<feature type="compositionally biased region" description="Acidic residues" evidence="5">
    <location>
        <begin position="601"/>
        <end position="614"/>
    </location>
</feature>
<dbReference type="Pfam" id="PF10176">
    <property type="entry name" value="NEDD4_Bsd2"/>
    <property type="match status" value="1"/>
</dbReference>
<dbReference type="GO" id="GO:0005783">
    <property type="term" value="C:endoplasmic reticulum"/>
    <property type="evidence" value="ECO:0007669"/>
    <property type="project" value="TreeGrafter"/>
</dbReference>
<accession>A0A316UHD5</accession>
<sequence length="634" mass="65849">MITPSSSSYGAARGSSMARRAELDAAFGEEDHAFASRAADGPPGYDATESREASQNGNATSDVFFDAGDAMGEEPTRPTPSQNSVHDPLGASGGDNDDGEDSLDDATAHLNSSRSQRPANLSRTISGTSQRGYDFERPSHFGANRSRSSSTAINASNATSASPYGAGGDASTSRTALNSSAPSSSSFQASSDASGMARARLYLGRFGRFVGMRVPGAAYSSLAQAEANGEQNPRRRVMGGGLGQDGVFANLNAKPETRRRRANNGGSEDRGEDDDLADDVLPPTYEIAAADAAPGYWETTIAPGGLGWTPGGGNVGDLEDLILEGLPIGNVFGFAWNLLVSVCFQFVGFLLTYLLHTTHAARCGSRAGLGITLLQYGFYLRTRALQLEEGNDGNTGGSGSGNGNNNGADPSPSTDWFGNSRAINAGNAANATASADGETVTAFGSNGGNTSGELNTDTSEWLAYALMIIGWLILLSSVLSYFRIHRWGRALIAASRREQESTRAAENGGQAPEATEESNAPIGFIHRLRTVMGPPAYRNAGRSTGTGEDWVIYPGAAAGAGSAGPASATSPRPVTAAGGVSTSIWGAPPRAGTLAYPAVGMDEEQEDGAEEEEGEHLSPEEQRLMSNMRRAGLL</sequence>
<evidence type="ECO:0000256" key="2">
    <source>
        <dbReference type="ARBA" id="ARBA00022692"/>
    </source>
</evidence>
<keyword evidence="2 6" id="KW-0812">Transmembrane</keyword>
<evidence type="ECO:0000256" key="6">
    <source>
        <dbReference type="SAM" id="Phobius"/>
    </source>
</evidence>
<dbReference type="GO" id="GO:0031398">
    <property type="term" value="P:positive regulation of protein ubiquitination"/>
    <property type="evidence" value="ECO:0007669"/>
    <property type="project" value="TreeGrafter"/>
</dbReference>
<dbReference type="CDD" id="cd22212">
    <property type="entry name" value="NDFIP-like"/>
    <property type="match status" value="1"/>
</dbReference>